<dbReference type="InterPro" id="IPR003593">
    <property type="entry name" value="AAA+_ATPase"/>
</dbReference>
<dbReference type="GO" id="GO:0016887">
    <property type="term" value="F:ATP hydrolysis activity"/>
    <property type="evidence" value="ECO:0007669"/>
    <property type="project" value="InterPro"/>
</dbReference>
<protein>
    <recommendedName>
        <fullName evidence="5">ABC transporter domain-containing protein</fullName>
    </recommendedName>
</protein>
<dbReference type="EMBL" id="CM017324">
    <property type="protein sequence ID" value="KAE8037781.1"/>
    <property type="molecule type" value="Genomic_DNA"/>
</dbReference>
<evidence type="ECO:0000313" key="7">
    <source>
        <dbReference type="Proteomes" id="UP000327013"/>
    </source>
</evidence>
<keyword evidence="7" id="KW-1185">Reference proteome</keyword>
<dbReference type="InterPro" id="IPR027417">
    <property type="entry name" value="P-loop_NTPase"/>
</dbReference>
<dbReference type="FunFam" id="3.40.50.300:FF:000683">
    <property type="entry name" value="Abc transporter f family member 1"/>
    <property type="match status" value="1"/>
</dbReference>
<dbReference type="InterPro" id="IPR017871">
    <property type="entry name" value="ABC_transporter-like_CS"/>
</dbReference>
<feature type="domain" description="ABC transporter" evidence="5">
    <location>
        <begin position="380"/>
        <end position="595"/>
    </location>
</feature>
<dbReference type="AlphaFoldDB" id="A0A660KPX4"/>
<evidence type="ECO:0000256" key="2">
    <source>
        <dbReference type="ARBA" id="ARBA00022741"/>
    </source>
</evidence>
<evidence type="ECO:0000256" key="1">
    <source>
        <dbReference type="ARBA" id="ARBA00022737"/>
    </source>
</evidence>
<proteinExistence type="inferred from homology"/>
<dbReference type="OrthoDB" id="2110130at2759"/>
<dbReference type="GO" id="GO:0005524">
    <property type="term" value="F:ATP binding"/>
    <property type="evidence" value="ECO:0007669"/>
    <property type="project" value="UniProtKB-KW"/>
</dbReference>
<name>A0A660KPX4_9ROSI</name>
<dbReference type="Gene3D" id="3.40.50.300">
    <property type="entry name" value="P-loop containing nucleotide triphosphate hydrolases"/>
    <property type="match status" value="2"/>
</dbReference>
<dbReference type="SMART" id="SM00382">
    <property type="entry name" value="AAA"/>
    <property type="match status" value="2"/>
</dbReference>
<keyword evidence="2" id="KW-0547">Nucleotide-binding</keyword>
<evidence type="ECO:0000259" key="5">
    <source>
        <dbReference type="PROSITE" id="PS50893"/>
    </source>
</evidence>
<dbReference type="InterPro" id="IPR032781">
    <property type="entry name" value="ABC_tran_Xtn"/>
</dbReference>
<dbReference type="CDD" id="cd03221">
    <property type="entry name" value="ABCF_EF-3"/>
    <property type="match status" value="2"/>
</dbReference>
<feature type="domain" description="ABC transporter" evidence="5">
    <location>
        <begin position="69"/>
        <end position="309"/>
    </location>
</feature>
<dbReference type="PANTHER" id="PTHR19211">
    <property type="entry name" value="ATP-BINDING TRANSPORT PROTEIN-RELATED"/>
    <property type="match status" value="1"/>
</dbReference>
<dbReference type="PANTHER" id="PTHR19211:SF136">
    <property type="entry name" value="ABC TRANSPORTER F FAMILY MEMBER 1 ISOFORM X1"/>
    <property type="match status" value="1"/>
</dbReference>
<dbReference type="Proteomes" id="UP000327013">
    <property type="component" value="Chromosome 4"/>
</dbReference>
<comment type="similarity">
    <text evidence="4">Belongs to the ABC transporter superfamily. ABCF family. EF3 (TC 3.A.1.121) subfamily.</text>
</comment>
<dbReference type="InterPro" id="IPR050611">
    <property type="entry name" value="ABCF"/>
</dbReference>
<dbReference type="Pfam" id="PF12848">
    <property type="entry name" value="ABC_tran_Xtn"/>
    <property type="match status" value="1"/>
</dbReference>
<evidence type="ECO:0000256" key="3">
    <source>
        <dbReference type="ARBA" id="ARBA00022840"/>
    </source>
</evidence>
<keyword evidence="1" id="KW-0677">Repeat</keyword>
<dbReference type="PROSITE" id="PS50893">
    <property type="entry name" value="ABC_TRANSPORTER_2"/>
    <property type="match status" value="2"/>
</dbReference>
<dbReference type="PROSITE" id="PS00211">
    <property type="entry name" value="ABC_TRANSPORTER_1"/>
    <property type="match status" value="1"/>
</dbReference>
<sequence length="595" mass="66736">MVSDASKKKAAQKKAAAAAKRGGKAVAAASSKSVAASDSQKLENGIAALQISDRNCTGVLCSHPLSRDIRIESLSVTFHGHDLIVDSELELNYGRRYGLLGLNGCGKSTLLTAIGCRELPIPDHMDIFHLTREIEASDMSSLEAVISCDEERLRLEKEVEVLAAQDDGGGEALERIYERLEALDAATAEKRAAEILFGLGFNKQMQAKKTRDFSGGWRMRIALARALFMNPTILLLDEPTNHLDLEACVWLEETLKNFDRILVVVSHSQDFLNGVCTNIIHMQNKSLKIYTGNYDQYVQTRSELEENQMKQYKWEQEQISSMKEYIARFGHGSAKLARQAQSKEKTLAKMERGGLTEKVVRDRVLVFRFVDVGKLPPPVLQFVEVTFGYTPENLIYKNIDFGVDLDSRIALVGPNGAGKSTLLKLMTGDLVPNDGMVRRHNHLRIAQFHQHLTEKLDLEMPALLFMMREYPGNEEEKMRAAIGKFGLSGKAQVMPMKNLSDGQRSRVIFAWLAYRQPQLLLLDEPTNHLDIETIDSLAEALNEWDGGLVLVSHDFRLINQVAHEIWVCENQAVTRWEGDIMDFKRHLKSKAGLSD</sequence>
<dbReference type="SUPFAM" id="SSF52540">
    <property type="entry name" value="P-loop containing nucleoside triphosphate hydrolases"/>
    <property type="match status" value="2"/>
</dbReference>
<dbReference type="FunFam" id="3.40.50.300:FF:000104">
    <property type="entry name" value="ATP-binding cassette sub-family F member 3"/>
    <property type="match status" value="1"/>
</dbReference>
<dbReference type="Pfam" id="PF00005">
    <property type="entry name" value="ABC_tran"/>
    <property type="match status" value="2"/>
</dbReference>
<evidence type="ECO:0000313" key="6">
    <source>
        <dbReference type="EMBL" id="KAE8037781.1"/>
    </source>
</evidence>
<evidence type="ECO:0000256" key="4">
    <source>
        <dbReference type="ARBA" id="ARBA00061344"/>
    </source>
</evidence>
<dbReference type="InterPro" id="IPR003439">
    <property type="entry name" value="ABC_transporter-like_ATP-bd"/>
</dbReference>
<keyword evidence="3" id="KW-0067">ATP-binding</keyword>
<organism evidence="6 7">
    <name type="scientific">Carpinus fangiana</name>
    <dbReference type="NCBI Taxonomy" id="176857"/>
    <lineage>
        <taxon>Eukaryota</taxon>
        <taxon>Viridiplantae</taxon>
        <taxon>Streptophyta</taxon>
        <taxon>Embryophyta</taxon>
        <taxon>Tracheophyta</taxon>
        <taxon>Spermatophyta</taxon>
        <taxon>Magnoliopsida</taxon>
        <taxon>eudicotyledons</taxon>
        <taxon>Gunneridae</taxon>
        <taxon>Pentapetalae</taxon>
        <taxon>rosids</taxon>
        <taxon>fabids</taxon>
        <taxon>Fagales</taxon>
        <taxon>Betulaceae</taxon>
        <taxon>Carpinus</taxon>
    </lineage>
</organism>
<gene>
    <name evidence="6" type="ORF">FH972_010343</name>
</gene>
<accession>A0A660KPX4</accession>
<reference evidence="6 7" key="1">
    <citation type="submission" date="2019-06" db="EMBL/GenBank/DDBJ databases">
        <title>A chromosomal-level reference genome of Carpinus fangiana (Coryloideae, Betulaceae).</title>
        <authorList>
            <person name="Yang X."/>
            <person name="Wang Z."/>
            <person name="Zhang L."/>
            <person name="Hao G."/>
            <person name="Liu J."/>
            <person name="Yang Y."/>
        </authorList>
    </citation>
    <scope>NUCLEOTIDE SEQUENCE [LARGE SCALE GENOMIC DNA]</scope>
    <source>
        <strain evidence="6">Cfa_2016G</strain>
        <tissue evidence="6">Leaf</tissue>
    </source>
</reference>